<dbReference type="STRING" id="1193682.BJP25_23060"/>
<proteinExistence type="predicted"/>
<comment type="caution">
    <text evidence="1">The sequence shown here is derived from an EMBL/GenBank/DDBJ whole genome shotgun (WGS) entry which is preliminary data.</text>
</comment>
<gene>
    <name evidence="1" type="ORF">BJP25_23060</name>
</gene>
<dbReference type="RefSeq" id="WP_075976098.1">
    <property type="nucleotide sequence ID" value="NZ_MKQR01000017.1"/>
</dbReference>
<accession>A0A1Q9LJQ1</accession>
<keyword evidence="2" id="KW-1185">Reference proteome</keyword>
<dbReference type="Gene3D" id="1.10.3680.10">
    <property type="entry name" value="TerB-like"/>
    <property type="match status" value="1"/>
</dbReference>
<dbReference type="InterPro" id="IPR029024">
    <property type="entry name" value="TerB-like"/>
</dbReference>
<dbReference type="OrthoDB" id="3700345at2"/>
<evidence type="ECO:0000313" key="1">
    <source>
        <dbReference type="EMBL" id="OLR92209.1"/>
    </source>
</evidence>
<reference evidence="1 2" key="1">
    <citation type="submission" date="2016-10" db="EMBL/GenBank/DDBJ databases">
        <title>The Draft Genome Sequence of Actinokineospora bangkokensis 44EHWT reveals the biosynthetic pathway of antifungal compounds Thailandins with unusual extender unit butylmalonyl-CoA.</title>
        <authorList>
            <person name="Greule A."/>
            <person name="Intra B."/>
            <person name="Flemming S."/>
            <person name="Rommel M.G."/>
            <person name="Panbangred W."/>
            <person name="Bechthold A."/>
        </authorList>
    </citation>
    <scope>NUCLEOTIDE SEQUENCE [LARGE SCALE GENOMIC DNA]</scope>
    <source>
        <strain evidence="1 2">44EHW</strain>
    </source>
</reference>
<protein>
    <recommendedName>
        <fullName evidence="3">Co-chaperone DjlA N-terminal domain-containing protein</fullName>
    </recommendedName>
</protein>
<name>A0A1Q9LJQ1_9PSEU</name>
<dbReference type="SUPFAM" id="SSF158682">
    <property type="entry name" value="TerB-like"/>
    <property type="match status" value="1"/>
</dbReference>
<dbReference type="Proteomes" id="UP000186040">
    <property type="component" value="Unassembled WGS sequence"/>
</dbReference>
<evidence type="ECO:0008006" key="3">
    <source>
        <dbReference type="Google" id="ProtNLM"/>
    </source>
</evidence>
<dbReference type="EMBL" id="MKQR01000017">
    <property type="protein sequence ID" value="OLR92209.1"/>
    <property type="molecule type" value="Genomic_DNA"/>
</dbReference>
<sequence length="160" mass="17267">MTESTLEISDFGKQAYGLSSASAEAMVNYGKALLVIAGADGEVSDAEFDWLVDHQRRFGATEEVIAAYRDFDHQSADLGEILAGISTDVASWQAAPHLVYHAIQMCSADGGYADAERGKVVEAARRMGVADDTTLALHALIRMEKAVYDLRAALFHVDTL</sequence>
<evidence type="ECO:0000313" key="2">
    <source>
        <dbReference type="Proteomes" id="UP000186040"/>
    </source>
</evidence>
<organism evidence="1 2">
    <name type="scientific">Actinokineospora bangkokensis</name>
    <dbReference type="NCBI Taxonomy" id="1193682"/>
    <lineage>
        <taxon>Bacteria</taxon>
        <taxon>Bacillati</taxon>
        <taxon>Actinomycetota</taxon>
        <taxon>Actinomycetes</taxon>
        <taxon>Pseudonocardiales</taxon>
        <taxon>Pseudonocardiaceae</taxon>
        <taxon>Actinokineospora</taxon>
    </lineage>
</organism>
<dbReference type="AlphaFoldDB" id="A0A1Q9LJQ1"/>